<evidence type="ECO:0000313" key="1">
    <source>
        <dbReference type="EMBL" id="KAK1418121.1"/>
    </source>
</evidence>
<reference evidence="1" key="1">
    <citation type="journal article" date="2023" name="bioRxiv">
        <title>Improved chromosome-level genome assembly for marigold (Tagetes erecta).</title>
        <authorList>
            <person name="Jiang F."/>
            <person name="Yuan L."/>
            <person name="Wang S."/>
            <person name="Wang H."/>
            <person name="Xu D."/>
            <person name="Wang A."/>
            <person name="Fan W."/>
        </authorList>
    </citation>
    <scope>NUCLEOTIDE SEQUENCE</scope>
    <source>
        <strain evidence="1">WSJ</strain>
        <tissue evidence="1">Leaf</tissue>
    </source>
</reference>
<comment type="caution">
    <text evidence="1">The sequence shown here is derived from an EMBL/GenBank/DDBJ whole genome shotgun (WGS) entry which is preliminary data.</text>
</comment>
<accession>A0AAD8KBJ7</accession>
<organism evidence="1 2">
    <name type="scientific">Tagetes erecta</name>
    <name type="common">African marigold</name>
    <dbReference type="NCBI Taxonomy" id="13708"/>
    <lineage>
        <taxon>Eukaryota</taxon>
        <taxon>Viridiplantae</taxon>
        <taxon>Streptophyta</taxon>
        <taxon>Embryophyta</taxon>
        <taxon>Tracheophyta</taxon>
        <taxon>Spermatophyta</taxon>
        <taxon>Magnoliopsida</taxon>
        <taxon>eudicotyledons</taxon>
        <taxon>Gunneridae</taxon>
        <taxon>Pentapetalae</taxon>
        <taxon>asterids</taxon>
        <taxon>campanulids</taxon>
        <taxon>Asterales</taxon>
        <taxon>Asteraceae</taxon>
        <taxon>Asteroideae</taxon>
        <taxon>Heliantheae alliance</taxon>
        <taxon>Tageteae</taxon>
        <taxon>Tagetes</taxon>
    </lineage>
</organism>
<evidence type="ECO:0000313" key="2">
    <source>
        <dbReference type="Proteomes" id="UP001229421"/>
    </source>
</evidence>
<sequence length="79" mass="8938">MLHSTHIGLVPSSDTSFFIFNQNSSSQFIFLFLQRQPPPTHPPPDLQIQHPHLISSHLPFLIISTTQSFNLHPPILGFP</sequence>
<keyword evidence="2" id="KW-1185">Reference proteome</keyword>
<dbReference type="EMBL" id="JAUHHV010000007">
    <property type="protein sequence ID" value="KAK1418121.1"/>
    <property type="molecule type" value="Genomic_DNA"/>
</dbReference>
<name>A0AAD8KBJ7_TARER</name>
<dbReference type="AlphaFoldDB" id="A0AAD8KBJ7"/>
<dbReference type="Proteomes" id="UP001229421">
    <property type="component" value="Unassembled WGS sequence"/>
</dbReference>
<protein>
    <submittedName>
        <fullName evidence="1">Uncharacterized protein</fullName>
    </submittedName>
</protein>
<proteinExistence type="predicted"/>
<gene>
    <name evidence="1" type="ORF">QVD17_27260</name>
</gene>